<feature type="non-terminal residue" evidence="17">
    <location>
        <position position="1"/>
    </location>
</feature>
<evidence type="ECO:0000256" key="11">
    <source>
        <dbReference type="ARBA" id="ARBA00022723"/>
    </source>
</evidence>
<dbReference type="GO" id="GO:0046653">
    <property type="term" value="P:tetrahydrofolate metabolic process"/>
    <property type="evidence" value="ECO:0007669"/>
    <property type="project" value="TreeGrafter"/>
</dbReference>
<gene>
    <name evidence="17" type="ORF">OBE_05018</name>
</gene>
<evidence type="ECO:0000256" key="5">
    <source>
        <dbReference type="ARBA" id="ARBA00012032"/>
    </source>
</evidence>
<dbReference type="EMBL" id="AJWZ01003421">
    <property type="protein sequence ID" value="EKC68282.1"/>
    <property type="molecule type" value="Genomic_DNA"/>
</dbReference>
<keyword evidence="14" id="KW-0170">Cobalt</keyword>
<keyword evidence="11" id="KW-0479">Metal-binding</keyword>
<dbReference type="Gene3D" id="3.20.20.330">
    <property type="entry name" value="Homocysteine-binding-like domain"/>
    <property type="match status" value="1"/>
</dbReference>
<dbReference type="AlphaFoldDB" id="K1T5E3"/>
<keyword evidence="12" id="KW-0862">Zinc</keyword>
<keyword evidence="13" id="KW-0486">Methionine biosynthesis</keyword>
<evidence type="ECO:0000256" key="12">
    <source>
        <dbReference type="ARBA" id="ARBA00022833"/>
    </source>
</evidence>
<evidence type="ECO:0000256" key="1">
    <source>
        <dbReference type="ARBA" id="ARBA00001947"/>
    </source>
</evidence>
<keyword evidence="6" id="KW-0489">Methyltransferase</keyword>
<accession>K1T5E3</accession>
<dbReference type="GO" id="GO:0008705">
    <property type="term" value="F:methionine synthase activity"/>
    <property type="evidence" value="ECO:0007669"/>
    <property type="project" value="UniProtKB-EC"/>
</dbReference>
<keyword evidence="8" id="KW-0846">Cobalamin</keyword>
<keyword evidence="10" id="KW-0949">S-adenosyl-L-methionine</keyword>
<dbReference type="GO" id="GO:0005829">
    <property type="term" value="C:cytosol"/>
    <property type="evidence" value="ECO:0007669"/>
    <property type="project" value="TreeGrafter"/>
</dbReference>
<evidence type="ECO:0000259" key="16">
    <source>
        <dbReference type="PROSITE" id="PS50970"/>
    </source>
</evidence>
<comment type="caution">
    <text evidence="17">The sequence shown here is derived from an EMBL/GenBank/DDBJ whole genome shotgun (WGS) entry which is preliminary data.</text>
</comment>
<feature type="domain" description="Hcy-binding" evidence="16">
    <location>
        <begin position="1"/>
        <end position="272"/>
    </location>
</feature>
<proteinExistence type="inferred from homology"/>
<evidence type="ECO:0000256" key="8">
    <source>
        <dbReference type="ARBA" id="ARBA00022628"/>
    </source>
</evidence>
<sequence>NDLLNLTRPETIREIHEKYLQAGSDVITSNTFNANSISLADYGLAAEAYRINRVGAAIAREAADAFTARNPQKPRFVGGSMGPTSHTLSMSADVDNPGARAFTFEQLSQAYYDQARGLMDGGVDLLMLETVFDALNAKAAIFAIESLFAERGMRLPVIVSGTLTSSGRTLAGQTIEAFYTSVAHAEPLAVSLNCSFGAKALLPYLERLAAVSEFRVAVYPNAGLPNVMGGYDETPAMFAADVEEYMRRGLVNLVGGCCGTTPLHIFELAKIVNNYAPRPLPQRRHVTCLSGLEQLRIVPEANFVNVGERT</sequence>
<evidence type="ECO:0000256" key="15">
    <source>
        <dbReference type="ARBA" id="ARBA00031040"/>
    </source>
</evidence>
<dbReference type="GO" id="GO:0050667">
    <property type="term" value="P:homocysteine metabolic process"/>
    <property type="evidence" value="ECO:0007669"/>
    <property type="project" value="TreeGrafter"/>
</dbReference>
<organism evidence="17">
    <name type="scientific">human gut metagenome</name>
    <dbReference type="NCBI Taxonomy" id="408170"/>
    <lineage>
        <taxon>unclassified sequences</taxon>
        <taxon>metagenomes</taxon>
        <taxon>organismal metagenomes</taxon>
    </lineage>
</organism>
<dbReference type="GO" id="GO:0032259">
    <property type="term" value="P:methylation"/>
    <property type="evidence" value="ECO:0007669"/>
    <property type="project" value="UniProtKB-KW"/>
</dbReference>
<evidence type="ECO:0000256" key="14">
    <source>
        <dbReference type="ARBA" id="ARBA00023285"/>
    </source>
</evidence>
<evidence type="ECO:0000256" key="10">
    <source>
        <dbReference type="ARBA" id="ARBA00022691"/>
    </source>
</evidence>
<reference evidence="17" key="1">
    <citation type="journal article" date="2013" name="Environ. Microbiol.">
        <title>Microbiota from the distal guts of lean and obese adolescents exhibit partial functional redundancy besides clear differences in community structure.</title>
        <authorList>
            <person name="Ferrer M."/>
            <person name="Ruiz A."/>
            <person name="Lanza F."/>
            <person name="Haange S.B."/>
            <person name="Oberbach A."/>
            <person name="Till H."/>
            <person name="Bargiela R."/>
            <person name="Campoy C."/>
            <person name="Segura M.T."/>
            <person name="Richter M."/>
            <person name="von Bergen M."/>
            <person name="Seifert J."/>
            <person name="Suarez A."/>
        </authorList>
    </citation>
    <scope>NUCLEOTIDE SEQUENCE</scope>
</reference>
<dbReference type="SUPFAM" id="SSF82282">
    <property type="entry name" value="Homocysteine S-methyltransferase"/>
    <property type="match status" value="1"/>
</dbReference>
<dbReference type="FunFam" id="3.20.20.330:FF:000001">
    <property type="entry name" value="Methionine synthase"/>
    <property type="match status" value="1"/>
</dbReference>
<evidence type="ECO:0000256" key="4">
    <source>
        <dbReference type="ARBA" id="ARBA00010398"/>
    </source>
</evidence>
<dbReference type="InterPro" id="IPR003726">
    <property type="entry name" value="HCY_dom"/>
</dbReference>
<evidence type="ECO:0000256" key="2">
    <source>
        <dbReference type="ARBA" id="ARBA00001956"/>
    </source>
</evidence>
<evidence type="ECO:0000313" key="17">
    <source>
        <dbReference type="EMBL" id="EKC68282.1"/>
    </source>
</evidence>
<dbReference type="SMR" id="K1T5E3"/>
<dbReference type="PANTHER" id="PTHR45833">
    <property type="entry name" value="METHIONINE SYNTHASE"/>
    <property type="match status" value="1"/>
</dbReference>
<dbReference type="InterPro" id="IPR050554">
    <property type="entry name" value="Met_Synthase/Corrinoid"/>
</dbReference>
<dbReference type="GO" id="GO:0031419">
    <property type="term" value="F:cobalamin binding"/>
    <property type="evidence" value="ECO:0007669"/>
    <property type="project" value="UniProtKB-KW"/>
</dbReference>
<dbReference type="InterPro" id="IPR017226">
    <property type="entry name" value="BHMT-like"/>
</dbReference>
<dbReference type="InterPro" id="IPR036589">
    <property type="entry name" value="HCY_dom_sf"/>
</dbReference>
<comment type="similarity">
    <text evidence="4">Belongs to the vitamin-B12 dependent methionine synthase family.</text>
</comment>
<keyword evidence="7" id="KW-0028">Amino-acid biosynthesis</keyword>
<comment type="cofactor">
    <cofactor evidence="1">
        <name>Zn(2+)</name>
        <dbReference type="ChEBI" id="CHEBI:29105"/>
    </cofactor>
</comment>
<evidence type="ECO:0000256" key="9">
    <source>
        <dbReference type="ARBA" id="ARBA00022679"/>
    </source>
</evidence>
<dbReference type="GO" id="GO:0008270">
    <property type="term" value="F:zinc ion binding"/>
    <property type="evidence" value="ECO:0007669"/>
    <property type="project" value="InterPro"/>
</dbReference>
<dbReference type="EC" id="2.1.1.13" evidence="5"/>
<name>K1T5E3_9ZZZZ</name>
<evidence type="ECO:0000256" key="7">
    <source>
        <dbReference type="ARBA" id="ARBA00022605"/>
    </source>
</evidence>
<evidence type="ECO:0000256" key="6">
    <source>
        <dbReference type="ARBA" id="ARBA00022603"/>
    </source>
</evidence>
<protein>
    <recommendedName>
        <fullName evidence="5">methionine synthase</fullName>
        <ecNumber evidence="5">2.1.1.13</ecNumber>
    </recommendedName>
    <alternativeName>
        <fullName evidence="15">5-methyltetrahydrofolate--homocysteine methyltransferase</fullName>
    </alternativeName>
</protein>
<dbReference type="PIRSF" id="PIRSF037505">
    <property type="entry name" value="Betaine_HMT"/>
    <property type="match status" value="1"/>
</dbReference>
<dbReference type="Pfam" id="PF02574">
    <property type="entry name" value="S-methyl_trans"/>
    <property type="match status" value="1"/>
</dbReference>
<keyword evidence="9" id="KW-0808">Transferase</keyword>
<dbReference type="PANTHER" id="PTHR45833:SF1">
    <property type="entry name" value="METHIONINE SYNTHASE"/>
    <property type="match status" value="1"/>
</dbReference>
<dbReference type="PROSITE" id="PS50970">
    <property type="entry name" value="HCY"/>
    <property type="match status" value="1"/>
</dbReference>
<feature type="non-terminal residue" evidence="17">
    <location>
        <position position="310"/>
    </location>
</feature>
<evidence type="ECO:0000256" key="13">
    <source>
        <dbReference type="ARBA" id="ARBA00023167"/>
    </source>
</evidence>
<evidence type="ECO:0000256" key="3">
    <source>
        <dbReference type="ARBA" id="ARBA00005178"/>
    </source>
</evidence>
<comment type="pathway">
    <text evidence="3">Amino-acid biosynthesis; L-methionine biosynthesis via de novo pathway; L-methionine from L-homocysteine (MetH route): step 1/1.</text>
</comment>
<comment type="cofactor">
    <cofactor evidence="2">
        <name>methylcob(III)alamin</name>
        <dbReference type="ChEBI" id="CHEBI:28115"/>
    </cofactor>
</comment>